<accession>A0AAJ0UHQ3</accession>
<evidence type="ECO:0000256" key="1">
    <source>
        <dbReference type="SAM" id="MobiDB-lite"/>
    </source>
</evidence>
<dbReference type="Proteomes" id="UP001296967">
    <property type="component" value="Unassembled WGS sequence"/>
</dbReference>
<feature type="region of interest" description="Disordered" evidence="1">
    <location>
        <begin position="1"/>
        <end position="26"/>
    </location>
</feature>
<feature type="compositionally biased region" description="Basic residues" evidence="1">
    <location>
        <begin position="1"/>
        <end position="13"/>
    </location>
</feature>
<comment type="caution">
    <text evidence="2">The sequence shown here is derived from an EMBL/GenBank/DDBJ whole genome shotgun (WGS) entry which is preliminary data.</text>
</comment>
<gene>
    <name evidence="2" type="ORF">CCR82_09400</name>
</gene>
<reference evidence="2" key="1">
    <citation type="submission" date="2017-05" db="EMBL/GenBank/DDBJ databases">
        <authorList>
            <person name="Imhoff J.F."/>
            <person name="Rahn T."/>
            <person name="Kuenzel S."/>
            <person name="Neulinger S.C."/>
        </authorList>
    </citation>
    <scope>NUCLEOTIDE SEQUENCE</scope>
    <source>
        <strain evidence="2">DSM 4395</strain>
    </source>
</reference>
<organism evidence="2 3">
    <name type="scientific">Halochromatium salexigens</name>
    <name type="common">Chromatium salexigens</name>
    <dbReference type="NCBI Taxonomy" id="49447"/>
    <lineage>
        <taxon>Bacteria</taxon>
        <taxon>Pseudomonadati</taxon>
        <taxon>Pseudomonadota</taxon>
        <taxon>Gammaproteobacteria</taxon>
        <taxon>Chromatiales</taxon>
        <taxon>Chromatiaceae</taxon>
        <taxon>Halochromatium</taxon>
    </lineage>
</organism>
<dbReference type="AlphaFoldDB" id="A0AAJ0UHQ3"/>
<keyword evidence="3" id="KW-1185">Reference proteome</keyword>
<feature type="region of interest" description="Disordered" evidence="1">
    <location>
        <begin position="838"/>
        <end position="865"/>
    </location>
</feature>
<dbReference type="Gene3D" id="1.25.40.10">
    <property type="entry name" value="Tetratricopeptide repeat domain"/>
    <property type="match status" value="2"/>
</dbReference>
<dbReference type="InterPro" id="IPR011990">
    <property type="entry name" value="TPR-like_helical_dom_sf"/>
</dbReference>
<evidence type="ECO:0000313" key="3">
    <source>
        <dbReference type="Proteomes" id="UP001296967"/>
    </source>
</evidence>
<reference evidence="2" key="2">
    <citation type="journal article" date="2020" name="Microorganisms">
        <title>Osmotic Adaptation and Compatible Solute Biosynthesis of Phototrophic Bacteria as Revealed from Genome Analyses.</title>
        <authorList>
            <person name="Imhoff J.F."/>
            <person name="Rahn T."/>
            <person name="Kunzel S."/>
            <person name="Keller A."/>
            <person name="Neulinger S.C."/>
        </authorList>
    </citation>
    <scope>NUCLEOTIDE SEQUENCE</scope>
    <source>
        <strain evidence="2">DSM 4395</strain>
    </source>
</reference>
<dbReference type="SUPFAM" id="SSF48452">
    <property type="entry name" value="TPR-like"/>
    <property type="match status" value="2"/>
</dbReference>
<evidence type="ECO:0008006" key="4">
    <source>
        <dbReference type="Google" id="ProtNLM"/>
    </source>
</evidence>
<sequence>MAKKRKKQAHRSTAKAAVTQSPEARESEALQALEIGQYRDAIAALKALLKDDAASERSHARQLALAEAYAGRARELSDKGMLKEALVLWENRAALGPEVPPALEHSLLCLRLGDHAPALRHWSRGEALSRAERERIGEQLAAAVLAGDESLLEQLAADDPVRRHAEPARAALDAYCANEAAALEAALAQIPFRSPYRSWALLLKALARAEREPEATREMLKRIDDDSAFAPLRRAAEIALLEGTDLMRALLHAGPRQAELVAQLRGWSAQHIKLARDLAAIESDASAAKAPSQQALQRVLQRHRDLLGAEWVQQVSLRLLPPIPEPWDRRPKGWNALSAPERALVEAWNAEAHHNTYGWDLSEAWERVAMTLEEASKAGVDQERALAIALALRRFDARFRVLEADQPDLDPDSPETIAAGQLERSLEWDPDHCETYLRLIRWYRRADQLKDARRILSAAQARWPRDMAVLEAAMQTALASNAFKKAAGLARQMLEIDPINNSVRQQLVKAHLQHAAKQVRNRRGDLALKEIGEARAWVGRAAGLESLRERLRWIDGVLQMIYVEREAGRARLLEQLEQRGEGMLGRVELMLAIDLLGLRQDQTTELLGLRVGKVRERDDLLAIITQLRDFLEQTSRFTVRLVEQLQAMLKGAPWKRLERSELELACETFGRMQLNAARQEAAQAALKRWARTPIFEYHLYAAKYAKSGHPSAKEIDRMQEALMQAQEVGDMRVANQLRELMQEFLPFGGLPGPGFDPDFDPDEENDIPSAEVAAALTGALGLDHLLDALRRKPLKQALKETNMPKFLRDHFLAIAREEGEEVVVALLEDMVLGAAASLDDAPQPRPASGQRKRTSKKNPFNFDLF</sequence>
<dbReference type="EMBL" id="NHSF01000056">
    <property type="protein sequence ID" value="MBK5930727.1"/>
    <property type="molecule type" value="Genomic_DNA"/>
</dbReference>
<proteinExistence type="predicted"/>
<evidence type="ECO:0000313" key="2">
    <source>
        <dbReference type="EMBL" id="MBK5930727.1"/>
    </source>
</evidence>
<dbReference type="RefSeq" id="WP_201245434.1">
    <property type="nucleotide sequence ID" value="NZ_NHSF01000056.1"/>
</dbReference>
<protein>
    <recommendedName>
        <fullName evidence="4">Tetratricopeptide repeat protein</fullName>
    </recommendedName>
</protein>
<name>A0AAJ0UHQ3_HALSE</name>